<dbReference type="Gene3D" id="3.30.710.10">
    <property type="entry name" value="Potassium Channel Kv1.1, Chain A"/>
    <property type="match status" value="1"/>
</dbReference>
<dbReference type="CDD" id="cd18186">
    <property type="entry name" value="BTB_POZ_ZBTB_KLHL-like"/>
    <property type="match status" value="1"/>
</dbReference>
<dbReference type="InterPro" id="IPR011705">
    <property type="entry name" value="BACK"/>
</dbReference>
<protein>
    <recommendedName>
        <fullName evidence="1">BTB domain-containing protein</fullName>
    </recommendedName>
</protein>
<dbReference type="Gene3D" id="1.25.40.420">
    <property type="match status" value="1"/>
</dbReference>
<dbReference type="InterPro" id="IPR000210">
    <property type="entry name" value="BTB/POZ_dom"/>
</dbReference>
<evidence type="ECO:0000313" key="3">
    <source>
        <dbReference type="Proteomes" id="UP000887116"/>
    </source>
</evidence>
<dbReference type="SMART" id="SM00225">
    <property type="entry name" value="BTB"/>
    <property type="match status" value="1"/>
</dbReference>
<dbReference type="Pfam" id="PF07707">
    <property type="entry name" value="BACK"/>
    <property type="match status" value="1"/>
</dbReference>
<dbReference type="Proteomes" id="UP000887116">
    <property type="component" value="Unassembled WGS sequence"/>
</dbReference>
<dbReference type="AlphaFoldDB" id="A0A8X6FMJ4"/>
<sequence>MTSDNEYVTERRMGLYEHEFERILRLLYTWLQVPRNLGTMSSDLIMSDHRSDVVLKVPHRGYSWRFAVHSAILAARSHKFREMLEERADDPFPTSITIIGMQPDTMLQILKYLYLNEYPAEVTADIVKNSERFGLRHLKEHLEELALQNLTIADACYLLEGLEIQQYFVKDCVVKAACMSIIENFAFVVFSSDLVLGFSKNVLLKILESNDLNVPDEAILFRGIWRWGRRYCSQINRPLDDKIVVEHIMDILCCIRCSSIREKDKIPKVALNKMNGCLPKRTCYKTPDDALDYCNSWQTSGSWENLTESLPEECESLCIQMSFDKSVMLMGVTFEICAPRVTKAYLQVYQELDRKEVFRQEINCFQGSYRKLSRLSEPEHWMKAEVLLSEPLILSSGEIYSIYLKTTGKPCCLPSSPLPKKKRIASVFATAHGQEVKAVQELYLIPNVRGTWS</sequence>
<dbReference type="PROSITE" id="PS50097">
    <property type="entry name" value="BTB"/>
    <property type="match status" value="1"/>
</dbReference>
<dbReference type="EMBL" id="BMAO01012765">
    <property type="protein sequence ID" value="GFQ83802.1"/>
    <property type="molecule type" value="Genomic_DNA"/>
</dbReference>
<proteinExistence type="predicted"/>
<dbReference type="SUPFAM" id="SSF54695">
    <property type="entry name" value="POZ domain"/>
    <property type="match status" value="1"/>
</dbReference>
<reference evidence="2" key="1">
    <citation type="submission" date="2020-07" db="EMBL/GenBank/DDBJ databases">
        <title>Multicomponent nature underlies the extraordinary mechanical properties of spider dragline silk.</title>
        <authorList>
            <person name="Kono N."/>
            <person name="Nakamura H."/>
            <person name="Mori M."/>
            <person name="Yoshida Y."/>
            <person name="Ohtoshi R."/>
            <person name="Malay A.D."/>
            <person name="Moran D.A.P."/>
            <person name="Tomita M."/>
            <person name="Numata K."/>
            <person name="Arakawa K."/>
        </authorList>
    </citation>
    <scope>NUCLEOTIDE SEQUENCE</scope>
</reference>
<dbReference type="PANTHER" id="PTHR45632">
    <property type="entry name" value="LD33804P"/>
    <property type="match status" value="1"/>
</dbReference>
<comment type="caution">
    <text evidence="2">The sequence shown here is derived from an EMBL/GenBank/DDBJ whole genome shotgun (WGS) entry which is preliminary data.</text>
</comment>
<dbReference type="Pfam" id="PF00651">
    <property type="entry name" value="BTB"/>
    <property type="match status" value="1"/>
</dbReference>
<dbReference type="OrthoDB" id="6434255at2759"/>
<evidence type="ECO:0000313" key="2">
    <source>
        <dbReference type="EMBL" id="GFQ83802.1"/>
    </source>
</evidence>
<organism evidence="2 3">
    <name type="scientific">Trichonephila clavata</name>
    <name type="common">Joro spider</name>
    <name type="synonym">Nephila clavata</name>
    <dbReference type="NCBI Taxonomy" id="2740835"/>
    <lineage>
        <taxon>Eukaryota</taxon>
        <taxon>Metazoa</taxon>
        <taxon>Ecdysozoa</taxon>
        <taxon>Arthropoda</taxon>
        <taxon>Chelicerata</taxon>
        <taxon>Arachnida</taxon>
        <taxon>Araneae</taxon>
        <taxon>Araneomorphae</taxon>
        <taxon>Entelegynae</taxon>
        <taxon>Araneoidea</taxon>
        <taxon>Nephilidae</taxon>
        <taxon>Trichonephila</taxon>
    </lineage>
</organism>
<gene>
    <name evidence="2" type="primary">X975_14547</name>
    <name evidence="2" type="ORF">TNCT_730571</name>
</gene>
<accession>A0A8X6FMJ4</accession>
<evidence type="ECO:0000259" key="1">
    <source>
        <dbReference type="PROSITE" id="PS50097"/>
    </source>
</evidence>
<dbReference type="InterPro" id="IPR011333">
    <property type="entry name" value="SKP1/BTB/POZ_sf"/>
</dbReference>
<name>A0A8X6FMJ4_TRICU</name>
<feature type="domain" description="BTB" evidence="1">
    <location>
        <begin position="51"/>
        <end position="122"/>
    </location>
</feature>
<keyword evidence="3" id="KW-1185">Reference proteome</keyword>